<keyword evidence="4" id="KW-1185">Reference proteome</keyword>
<keyword evidence="2" id="KW-0472">Membrane</keyword>
<dbReference type="Proteomes" id="UP001151133">
    <property type="component" value="Unassembled WGS sequence"/>
</dbReference>
<proteinExistence type="predicted"/>
<accession>A0A9X3HMF4</accession>
<feature type="transmembrane region" description="Helical" evidence="2">
    <location>
        <begin position="12"/>
        <end position="29"/>
    </location>
</feature>
<keyword evidence="1" id="KW-0175">Coiled coil</keyword>
<dbReference type="Pfam" id="PF13176">
    <property type="entry name" value="TPR_7"/>
    <property type="match status" value="1"/>
</dbReference>
<reference evidence="3" key="1">
    <citation type="submission" date="2022-10" db="EMBL/GenBank/DDBJ databases">
        <title>Two novel species of Flavobacterium.</title>
        <authorList>
            <person name="Liu Q."/>
            <person name="Xin Y.-H."/>
        </authorList>
    </citation>
    <scope>NUCLEOTIDE SEQUENCE</scope>
    <source>
        <strain evidence="3">LS1R47</strain>
    </source>
</reference>
<evidence type="ECO:0000313" key="4">
    <source>
        <dbReference type="Proteomes" id="UP001151133"/>
    </source>
</evidence>
<dbReference type="SUPFAM" id="SSF48452">
    <property type="entry name" value="TPR-like"/>
    <property type="match status" value="2"/>
</dbReference>
<evidence type="ECO:0000256" key="2">
    <source>
        <dbReference type="SAM" id="Phobius"/>
    </source>
</evidence>
<keyword evidence="2" id="KW-1133">Transmembrane helix</keyword>
<dbReference type="SMART" id="SM00028">
    <property type="entry name" value="TPR"/>
    <property type="match status" value="2"/>
</dbReference>
<dbReference type="InterPro" id="IPR019734">
    <property type="entry name" value="TPR_rpt"/>
</dbReference>
<gene>
    <name evidence="3" type="ORF">OIU80_17755</name>
</gene>
<evidence type="ECO:0000256" key="1">
    <source>
        <dbReference type="SAM" id="Coils"/>
    </source>
</evidence>
<dbReference type="SUPFAM" id="SSF46894">
    <property type="entry name" value="C-terminal effector domain of the bipartite response regulators"/>
    <property type="match status" value="1"/>
</dbReference>
<dbReference type="EMBL" id="JAOZEV010000017">
    <property type="protein sequence ID" value="MCV9934131.1"/>
    <property type="molecule type" value="Genomic_DNA"/>
</dbReference>
<dbReference type="AlphaFoldDB" id="A0A9X3HMF4"/>
<comment type="caution">
    <text evidence="3">The sequence shown here is derived from an EMBL/GenBank/DDBJ whole genome shotgun (WGS) entry which is preliminary data.</text>
</comment>
<feature type="transmembrane region" description="Helical" evidence="2">
    <location>
        <begin position="347"/>
        <end position="365"/>
    </location>
</feature>
<dbReference type="InterPro" id="IPR011990">
    <property type="entry name" value="TPR-like_helical_dom_sf"/>
</dbReference>
<name>A0A9X3HMF4_9FLAO</name>
<evidence type="ECO:0000313" key="3">
    <source>
        <dbReference type="EMBL" id="MCV9934131.1"/>
    </source>
</evidence>
<dbReference type="InterPro" id="IPR016032">
    <property type="entry name" value="Sig_transdc_resp-reg_C-effctor"/>
</dbReference>
<dbReference type="Gene3D" id="1.25.40.10">
    <property type="entry name" value="Tetratricopeptide repeat domain"/>
    <property type="match status" value="2"/>
</dbReference>
<dbReference type="GO" id="GO:0003677">
    <property type="term" value="F:DNA binding"/>
    <property type="evidence" value="ECO:0007669"/>
    <property type="project" value="InterPro"/>
</dbReference>
<feature type="coiled-coil region" evidence="1">
    <location>
        <begin position="370"/>
        <end position="397"/>
    </location>
</feature>
<keyword evidence="2" id="KW-0812">Transmembrane</keyword>
<sequence>MFQIKFLLVKHIRLYLTIFYVVFGLWNSYGQRKNLTIKEIDSTLNSVNQYLKNSPNEGYKISKNIYHIALKQDYQLGSCFALLNMGNCKGKLRDFDKALNYLEESKAIAQEIRNDSLLLYADFVIAIQHGRMHLNKLALSQLDNCLTRVNCLQGKSKYCFLGRAYSFKACFSAGLDNKPTVEEFIKLHKKAAYYFSKNPRVPNFALVNIGDTYMSAGRLDSAEYYFKVALLDYKKKNINCTEIILSNLAEIYYKKKDYAEAIAYLDKSTVVAKREKTYYILEYNYGLYKKIAEEKGLNQAVFDYQKLELIYKDSTQIAEQKSMIAATNYVVSKAEAEKKVLVDRSMVLLLIASLLIISLLIYSYWQFCFKNKLKLETQQKKKEIEQKATQIVSLKQKVTTSYDEVIEMAKKNDPLFVVVFKELYPDFYLKLIAVQPDLTITEQKICFYLKLKFSTKEIADYTFVTAKAIQNRKNRLRKRFFIKEGEDIYKYFD</sequence>
<organism evidence="3 4">
    <name type="scientific">Flavobacterium frigoritolerans</name>
    <dbReference type="NCBI Taxonomy" id="2987686"/>
    <lineage>
        <taxon>Bacteria</taxon>
        <taxon>Pseudomonadati</taxon>
        <taxon>Bacteroidota</taxon>
        <taxon>Flavobacteriia</taxon>
        <taxon>Flavobacteriales</taxon>
        <taxon>Flavobacteriaceae</taxon>
        <taxon>Flavobacterium</taxon>
    </lineage>
</organism>
<dbReference type="GO" id="GO:0006355">
    <property type="term" value="P:regulation of DNA-templated transcription"/>
    <property type="evidence" value="ECO:0007669"/>
    <property type="project" value="InterPro"/>
</dbReference>
<protein>
    <submittedName>
        <fullName evidence="3">Tetratricopeptide repeat protein</fullName>
    </submittedName>
</protein>